<comment type="similarity">
    <text evidence="1 4">Belongs to the 2-oxoacid dehydrogenase family.</text>
</comment>
<feature type="non-terminal residue" evidence="7">
    <location>
        <position position="521"/>
    </location>
</feature>
<dbReference type="InterPro" id="IPR045257">
    <property type="entry name" value="E2/Pdx1"/>
</dbReference>
<dbReference type="InterPro" id="IPR023213">
    <property type="entry name" value="CAT-like_dom_sf"/>
</dbReference>
<dbReference type="InterPro" id="IPR011053">
    <property type="entry name" value="Single_hybrid_motif"/>
</dbReference>
<keyword evidence="3" id="KW-0809">Transit peptide</keyword>
<dbReference type="InterPro" id="IPR000089">
    <property type="entry name" value="Biotin_lipoyl"/>
</dbReference>
<comment type="cofactor">
    <cofactor evidence="4">
        <name>(R)-lipoate</name>
        <dbReference type="ChEBI" id="CHEBI:83088"/>
    </cofactor>
</comment>
<dbReference type="InterPro" id="IPR036625">
    <property type="entry name" value="E3-bd_dom_sf"/>
</dbReference>
<evidence type="ECO:0000256" key="4">
    <source>
        <dbReference type="RuleBase" id="RU003423"/>
    </source>
</evidence>
<keyword evidence="4" id="KW-0808">Transferase</keyword>
<reference evidence="7" key="1">
    <citation type="submission" date="2023-07" db="EMBL/GenBank/DDBJ databases">
        <title>Chromosome-level genome assembly of Artemia franciscana.</title>
        <authorList>
            <person name="Jo E."/>
        </authorList>
    </citation>
    <scope>NUCLEOTIDE SEQUENCE</scope>
    <source>
        <tissue evidence="7">Whole body</tissue>
    </source>
</reference>
<evidence type="ECO:0000256" key="1">
    <source>
        <dbReference type="ARBA" id="ARBA00007317"/>
    </source>
</evidence>
<dbReference type="Gene3D" id="3.30.559.10">
    <property type="entry name" value="Chloramphenicol acetyltransferase-like domain"/>
    <property type="match status" value="1"/>
</dbReference>
<dbReference type="InterPro" id="IPR003016">
    <property type="entry name" value="2-oxoA_DH_lipoyl-BS"/>
</dbReference>
<dbReference type="InterPro" id="IPR001078">
    <property type="entry name" value="2-oxoacid_DH_actylTfrase"/>
</dbReference>
<dbReference type="Pfam" id="PF00198">
    <property type="entry name" value="2-oxoacid_dh"/>
    <property type="match status" value="1"/>
</dbReference>
<dbReference type="PROSITE" id="PS50968">
    <property type="entry name" value="BIOTINYL_LIPOYL"/>
    <property type="match status" value="1"/>
</dbReference>
<gene>
    <name evidence="7" type="ORF">QYM36_004330</name>
</gene>
<dbReference type="GO" id="GO:0045254">
    <property type="term" value="C:pyruvate dehydrogenase complex"/>
    <property type="evidence" value="ECO:0007669"/>
    <property type="project" value="InterPro"/>
</dbReference>
<evidence type="ECO:0000256" key="2">
    <source>
        <dbReference type="ARBA" id="ARBA00022823"/>
    </source>
</evidence>
<evidence type="ECO:0000313" key="7">
    <source>
        <dbReference type="EMBL" id="KAK2720411.1"/>
    </source>
</evidence>
<dbReference type="SUPFAM" id="SSF51230">
    <property type="entry name" value="Single hybrid motif"/>
    <property type="match status" value="1"/>
</dbReference>
<dbReference type="GO" id="GO:0005739">
    <property type="term" value="C:mitochondrion"/>
    <property type="evidence" value="ECO:0007669"/>
    <property type="project" value="TreeGrafter"/>
</dbReference>
<keyword evidence="2 4" id="KW-0450">Lipoyl</keyword>
<dbReference type="EMBL" id="JAVRJZ010000007">
    <property type="protein sequence ID" value="KAK2720411.1"/>
    <property type="molecule type" value="Genomic_DNA"/>
</dbReference>
<dbReference type="GO" id="GO:0016746">
    <property type="term" value="F:acyltransferase activity"/>
    <property type="evidence" value="ECO:0007669"/>
    <property type="project" value="UniProtKB-KW"/>
</dbReference>
<keyword evidence="4" id="KW-0012">Acyltransferase</keyword>
<evidence type="ECO:0000256" key="3">
    <source>
        <dbReference type="ARBA" id="ARBA00022946"/>
    </source>
</evidence>
<feature type="domain" description="Lipoyl-binding" evidence="5">
    <location>
        <begin position="67"/>
        <end position="143"/>
    </location>
</feature>
<dbReference type="InterPro" id="IPR004167">
    <property type="entry name" value="PSBD"/>
</dbReference>
<dbReference type="SUPFAM" id="SSF52777">
    <property type="entry name" value="CoA-dependent acyltransferases"/>
    <property type="match status" value="1"/>
</dbReference>
<name>A0AA88I5S9_ARTSF</name>
<dbReference type="PROSITE" id="PS51826">
    <property type="entry name" value="PSBD"/>
    <property type="match status" value="1"/>
</dbReference>
<protein>
    <recommendedName>
        <fullName evidence="4">Dihydrolipoamide acetyltransferase component of pyruvate dehydrogenase complex</fullName>
        <ecNumber evidence="4">2.3.1.-</ecNumber>
    </recommendedName>
</protein>
<dbReference type="EC" id="2.3.1.-" evidence="4"/>
<organism evidence="7 8">
    <name type="scientific">Artemia franciscana</name>
    <name type="common">Brine shrimp</name>
    <name type="synonym">Artemia sanfranciscana</name>
    <dbReference type="NCBI Taxonomy" id="6661"/>
    <lineage>
        <taxon>Eukaryota</taxon>
        <taxon>Metazoa</taxon>
        <taxon>Ecdysozoa</taxon>
        <taxon>Arthropoda</taxon>
        <taxon>Crustacea</taxon>
        <taxon>Branchiopoda</taxon>
        <taxon>Anostraca</taxon>
        <taxon>Artemiidae</taxon>
        <taxon>Artemia</taxon>
    </lineage>
</organism>
<dbReference type="FunFam" id="2.40.50.100:FF:000010">
    <property type="entry name" value="Acetyltransferase component of pyruvate dehydrogenase complex"/>
    <property type="match status" value="1"/>
</dbReference>
<dbReference type="GO" id="GO:0006086">
    <property type="term" value="P:pyruvate decarboxylation to acetyl-CoA"/>
    <property type="evidence" value="ECO:0007669"/>
    <property type="project" value="InterPro"/>
</dbReference>
<dbReference type="SUPFAM" id="SSF47005">
    <property type="entry name" value="Peripheral subunit-binding domain of 2-oxo acid dehydrogenase complex"/>
    <property type="match status" value="1"/>
</dbReference>
<accession>A0AA88I5S9</accession>
<dbReference type="Gene3D" id="4.10.320.10">
    <property type="entry name" value="E3-binding domain"/>
    <property type="match status" value="1"/>
</dbReference>
<evidence type="ECO:0000313" key="8">
    <source>
        <dbReference type="Proteomes" id="UP001187531"/>
    </source>
</evidence>
<feature type="domain" description="Peripheral subunit-binding (PSBD)" evidence="6">
    <location>
        <begin position="189"/>
        <end position="226"/>
    </location>
</feature>
<dbReference type="AlphaFoldDB" id="A0AA88I5S9"/>
<dbReference type="CDD" id="cd06849">
    <property type="entry name" value="lipoyl_domain"/>
    <property type="match status" value="1"/>
</dbReference>
<keyword evidence="8" id="KW-1185">Reference proteome</keyword>
<comment type="caution">
    <text evidence="7">The sequence shown here is derived from an EMBL/GenBank/DDBJ whole genome shotgun (WGS) entry which is preliminary data.</text>
</comment>
<dbReference type="PROSITE" id="PS00189">
    <property type="entry name" value="LIPOYL"/>
    <property type="match status" value="1"/>
</dbReference>
<dbReference type="PANTHER" id="PTHR23151">
    <property type="entry name" value="DIHYDROLIPOAMIDE ACETYL/SUCCINYL-TRANSFERASE-RELATED"/>
    <property type="match status" value="1"/>
</dbReference>
<dbReference type="Proteomes" id="UP001187531">
    <property type="component" value="Unassembled WGS sequence"/>
</dbReference>
<dbReference type="Pfam" id="PF00364">
    <property type="entry name" value="Biotin_lipoyl"/>
    <property type="match status" value="1"/>
</dbReference>
<evidence type="ECO:0000259" key="5">
    <source>
        <dbReference type="PROSITE" id="PS50968"/>
    </source>
</evidence>
<dbReference type="Gene3D" id="2.40.50.100">
    <property type="match status" value="1"/>
</dbReference>
<sequence length="521" mass="56013">FPANTFCWDNGHIIAGKLLTILFGRQKNKYFENEFFAFFQISKMLGRNFKTAKILSRNFSGSCLRNAIEIKMPALSPTMTEGTIISWSKSEGDEVAAGDVLCEIQTDKAVLPLEVDEEGILAKILAPANSTDVKIGTPIAMIAEEGEDWKSISGPVLESGSAVTDEKPLKDEAAAEFSSVRHLGATPTLIGPAVRGLLEQYNINANEVRPTGPKSLLLKGDILKYVKEKGLKPVVLTDKGPVESEQQQPKVSVMPNKFVMAPVSRKEVESQAKAMKKQQSPYKPGLVSDFVDLELTNVRKVIAKRLTESKGTIPHAYSVIQCPLDEVLELRKSLKKDGIAVSVNDFIIKASACALESVPEVNVTMVQGQVRHESSVDISIAVATDNGLITPIVKGAAGLGIQAISATVKELATRARANKLKPHEFQGGSFSISNLGMYGISEFSAIINPPQCAILAIGSGSLKLDASGKPINVVSVTLSYNSEAISEDSAANFLDSFKTYLSQPAFLLLGGFKTKSQAVSI</sequence>
<dbReference type="PANTHER" id="PTHR23151:SF90">
    <property type="entry name" value="DIHYDROLIPOYLLYSINE-RESIDUE ACETYLTRANSFERASE COMPONENT OF PYRUVATE DEHYDROGENASE COMPLEX, MITOCHONDRIAL-RELATED"/>
    <property type="match status" value="1"/>
</dbReference>
<evidence type="ECO:0000259" key="6">
    <source>
        <dbReference type="PROSITE" id="PS51826"/>
    </source>
</evidence>
<proteinExistence type="inferred from homology"/>